<evidence type="ECO:0000313" key="1">
    <source>
        <dbReference type="EMBL" id="KAF2465350.1"/>
    </source>
</evidence>
<keyword evidence="2" id="KW-1185">Reference proteome</keyword>
<proteinExistence type="predicted"/>
<comment type="caution">
    <text evidence="1">The sequence shown here is derived from an EMBL/GenBank/DDBJ whole genome shotgun (WGS) entry which is preliminary data.</text>
</comment>
<protein>
    <submittedName>
        <fullName evidence="1">Cytochrome P450</fullName>
    </submittedName>
</protein>
<name>A0ACB6QGS7_9PLEO</name>
<dbReference type="Proteomes" id="UP000799755">
    <property type="component" value="Unassembled WGS sequence"/>
</dbReference>
<dbReference type="EMBL" id="MU003530">
    <property type="protein sequence ID" value="KAF2465350.1"/>
    <property type="molecule type" value="Genomic_DNA"/>
</dbReference>
<accession>A0ACB6QGS7</accession>
<organism evidence="1 2">
    <name type="scientific">Lindgomyces ingoldianus</name>
    <dbReference type="NCBI Taxonomy" id="673940"/>
    <lineage>
        <taxon>Eukaryota</taxon>
        <taxon>Fungi</taxon>
        <taxon>Dikarya</taxon>
        <taxon>Ascomycota</taxon>
        <taxon>Pezizomycotina</taxon>
        <taxon>Dothideomycetes</taxon>
        <taxon>Pleosporomycetidae</taxon>
        <taxon>Pleosporales</taxon>
        <taxon>Lindgomycetaceae</taxon>
        <taxon>Lindgomyces</taxon>
    </lineage>
</organism>
<sequence length="524" mass="58382">MAILNLPLTSTSNLVLWCSVVIALNFLLLSIYRVYLHPLSKFPGPIRYKLSGWPLLWQAYKGNRHLFHLKDHEKYGPIVRISPSTLSFNTAPSLATIYGSRTVPVKKGEWYKTFDVAAGTYSSFTETDKAIHATKRRWVSPAFSDLSQRANETLIIDVIERFCETIRPRRREGGDKGGWGEKWNASVLTTYLGFDIMGALVFGCDFRTVQEVGYRDLADSILPASKFLYWVSYLPLAPLVRPLLRTKLFEILGGRPIRDNNRLIEYASAQVGARARGTRNESGDWSGKVNKNGNDEEADTERIDFLSHLINKPDQKSGWRPTRADLDTECLNMMNAGADPFSSVLAGAIFYLVHNPTALQKATAEVRSTFTSPNDIHSGPLLTSCLYLSACIEETLRLCSPVPSHLPRTILPPGLTIPPYPLPLPPGTVVGVPCYSIHHNPVYFPSPFSFLPSRWIESPSNPPSAIEAAKSAFEPFGIGSRACIGKNIAYLQLRLTLAHVLWRFDLREISDVGCIGVWEGWADG</sequence>
<reference evidence="1" key="1">
    <citation type="journal article" date="2020" name="Stud. Mycol.">
        <title>101 Dothideomycetes genomes: a test case for predicting lifestyles and emergence of pathogens.</title>
        <authorList>
            <person name="Haridas S."/>
            <person name="Albert R."/>
            <person name="Binder M."/>
            <person name="Bloem J."/>
            <person name="Labutti K."/>
            <person name="Salamov A."/>
            <person name="Andreopoulos B."/>
            <person name="Baker S."/>
            <person name="Barry K."/>
            <person name="Bills G."/>
            <person name="Bluhm B."/>
            <person name="Cannon C."/>
            <person name="Castanera R."/>
            <person name="Culley D."/>
            <person name="Daum C."/>
            <person name="Ezra D."/>
            <person name="Gonzalez J."/>
            <person name="Henrissat B."/>
            <person name="Kuo A."/>
            <person name="Liang C."/>
            <person name="Lipzen A."/>
            <person name="Lutzoni F."/>
            <person name="Magnuson J."/>
            <person name="Mondo S."/>
            <person name="Nolan M."/>
            <person name="Ohm R."/>
            <person name="Pangilinan J."/>
            <person name="Park H.-J."/>
            <person name="Ramirez L."/>
            <person name="Alfaro M."/>
            <person name="Sun H."/>
            <person name="Tritt A."/>
            <person name="Yoshinaga Y."/>
            <person name="Zwiers L.-H."/>
            <person name="Turgeon B."/>
            <person name="Goodwin S."/>
            <person name="Spatafora J."/>
            <person name="Crous P."/>
            <person name="Grigoriev I."/>
        </authorList>
    </citation>
    <scope>NUCLEOTIDE SEQUENCE</scope>
    <source>
        <strain evidence="1">ATCC 200398</strain>
    </source>
</reference>
<evidence type="ECO:0000313" key="2">
    <source>
        <dbReference type="Proteomes" id="UP000799755"/>
    </source>
</evidence>
<gene>
    <name evidence="1" type="ORF">BDR25DRAFT_86389</name>
</gene>